<evidence type="ECO:0000256" key="3">
    <source>
        <dbReference type="ARBA" id="ARBA00013014"/>
    </source>
</evidence>
<protein>
    <recommendedName>
        <fullName evidence="4 10">2-dehydropantoate 2-reductase</fullName>
        <ecNumber evidence="3 10">1.1.1.169</ecNumber>
    </recommendedName>
    <alternativeName>
        <fullName evidence="8 10">Ketopantoate reductase</fullName>
    </alternativeName>
</protein>
<name>A0ABS9MSF8_9BURK</name>
<comment type="caution">
    <text evidence="13">The sequence shown here is derived from an EMBL/GenBank/DDBJ whole genome shotgun (WGS) entry which is preliminary data.</text>
</comment>
<proteinExistence type="inferred from homology"/>
<dbReference type="GO" id="GO:0008677">
    <property type="term" value="F:2-dehydropantoate 2-reductase activity"/>
    <property type="evidence" value="ECO:0007669"/>
    <property type="project" value="UniProtKB-EC"/>
</dbReference>
<evidence type="ECO:0000259" key="11">
    <source>
        <dbReference type="Pfam" id="PF02558"/>
    </source>
</evidence>
<comment type="pathway">
    <text evidence="1 10">Cofactor biosynthesis; (R)-pantothenate biosynthesis; (R)-pantoate from 3-methyl-2-oxobutanoate: step 2/2.</text>
</comment>
<dbReference type="InterPro" id="IPR008927">
    <property type="entry name" value="6-PGluconate_DH-like_C_sf"/>
</dbReference>
<evidence type="ECO:0000313" key="13">
    <source>
        <dbReference type="EMBL" id="MCG5031472.1"/>
    </source>
</evidence>
<keyword evidence="7 10" id="KW-0560">Oxidoreductase</keyword>
<dbReference type="Proteomes" id="UP001297600">
    <property type="component" value="Unassembled WGS sequence"/>
</dbReference>
<dbReference type="InterPro" id="IPR036291">
    <property type="entry name" value="NAD(P)-bd_dom_sf"/>
</dbReference>
<keyword evidence="5 10" id="KW-0566">Pantothenate biosynthesis</keyword>
<dbReference type="RefSeq" id="WP_237979203.1">
    <property type="nucleotide sequence ID" value="NZ_JAKNCT010000009.1"/>
</dbReference>
<dbReference type="NCBIfam" id="TIGR00745">
    <property type="entry name" value="apbA_panE"/>
    <property type="match status" value="1"/>
</dbReference>
<dbReference type="Pfam" id="PF08546">
    <property type="entry name" value="ApbA_C"/>
    <property type="match status" value="1"/>
</dbReference>
<evidence type="ECO:0000259" key="12">
    <source>
        <dbReference type="Pfam" id="PF08546"/>
    </source>
</evidence>
<evidence type="ECO:0000256" key="6">
    <source>
        <dbReference type="ARBA" id="ARBA00022857"/>
    </source>
</evidence>
<sequence>MKRIQSAAIIGMGALGILYGHLLSAGGACSLQFVMDAGRKARYEKNGVFCNGKRCDFDMRLPEEAVCPDLLIFATKYAGLPGALELARQIAGPDTIVISLMNGITSEEMIEEKLGTGTVLYAVAQGMDATREGSSLNYAHAGTVFVGCPSDESLKLPALEALCEFFLRSGVPFVRDEDILHRLWAKWMLNVGVNQVCMVKAGGYGIVQKPGEARRLMQEAMGEALLVARASGVNVTQADLQEYVRLIDGLAPDGMPSMRQDGLARRPSEVELFSGTVLRKAHQLNISVPVNEWLYKEIKKIEAGYRQKA</sequence>
<dbReference type="Gene3D" id="3.40.50.720">
    <property type="entry name" value="NAD(P)-binding Rossmann-like Domain"/>
    <property type="match status" value="1"/>
</dbReference>
<dbReference type="InterPro" id="IPR051402">
    <property type="entry name" value="KPR-Related"/>
</dbReference>
<dbReference type="Gene3D" id="1.10.1040.10">
    <property type="entry name" value="N-(1-d-carboxylethyl)-l-norvaline Dehydrogenase, domain 2"/>
    <property type="match status" value="1"/>
</dbReference>
<dbReference type="InterPro" id="IPR013332">
    <property type="entry name" value="KPR_N"/>
</dbReference>
<evidence type="ECO:0000256" key="10">
    <source>
        <dbReference type="RuleBase" id="RU362068"/>
    </source>
</evidence>
<comment type="catalytic activity">
    <reaction evidence="9 10">
        <text>(R)-pantoate + NADP(+) = 2-dehydropantoate + NADPH + H(+)</text>
        <dbReference type="Rhea" id="RHEA:16233"/>
        <dbReference type="ChEBI" id="CHEBI:11561"/>
        <dbReference type="ChEBI" id="CHEBI:15378"/>
        <dbReference type="ChEBI" id="CHEBI:15980"/>
        <dbReference type="ChEBI" id="CHEBI:57783"/>
        <dbReference type="ChEBI" id="CHEBI:58349"/>
        <dbReference type="EC" id="1.1.1.169"/>
    </reaction>
</comment>
<dbReference type="InterPro" id="IPR013328">
    <property type="entry name" value="6PGD_dom2"/>
</dbReference>
<evidence type="ECO:0000256" key="4">
    <source>
        <dbReference type="ARBA" id="ARBA00019465"/>
    </source>
</evidence>
<dbReference type="SUPFAM" id="SSF48179">
    <property type="entry name" value="6-phosphogluconate dehydrogenase C-terminal domain-like"/>
    <property type="match status" value="1"/>
</dbReference>
<feature type="domain" description="Ketopantoate reductase C-terminal" evidence="12">
    <location>
        <begin position="178"/>
        <end position="302"/>
    </location>
</feature>
<dbReference type="EC" id="1.1.1.169" evidence="3 10"/>
<dbReference type="PANTHER" id="PTHR21708">
    <property type="entry name" value="PROBABLE 2-DEHYDROPANTOATE 2-REDUCTASE"/>
    <property type="match status" value="1"/>
</dbReference>
<dbReference type="InterPro" id="IPR003710">
    <property type="entry name" value="ApbA"/>
</dbReference>
<evidence type="ECO:0000256" key="5">
    <source>
        <dbReference type="ARBA" id="ARBA00022655"/>
    </source>
</evidence>
<keyword evidence="14" id="KW-1185">Reference proteome</keyword>
<dbReference type="EMBL" id="JAKNCT010000009">
    <property type="protein sequence ID" value="MCG5031472.1"/>
    <property type="molecule type" value="Genomic_DNA"/>
</dbReference>
<keyword evidence="6 10" id="KW-0521">NADP</keyword>
<dbReference type="PROSITE" id="PS51257">
    <property type="entry name" value="PROKAR_LIPOPROTEIN"/>
    <property type="match status" value="1"/>
</dbReference>
<accession>A0ABS9MSF8</accession>
<gene>
    <name evidence="13" type="ORF">MAF45_08465</name>
</gene>
<evidence type="ECO:0000256" key="9">
    <source>
        <dbReference type="ARBA" id="ARBA00048793"/>
    </source>
</evidence>
<dbReference type="SUPFAM" id="SSF51735">
    <property type="entry name" value="NAD(P)-binding Rossmann-fold domains"/>
    <property type="match status" value="1"/>
</dbReference>
<organism evidence="13 14">
    <name type="scientific">Mesosutterella porci</name>
    <dbReference type="NCBI Taxonomy" id="2915351"/>
    <lineage>
        <taxon>Bacteria</taxon>
        <taxon>Pseudomonadati</taxon>
        <taxon>Pseudomonadota</taxon>
        <taxon>Betaproteobacteria</taxon>
        <taxon>Burkholderiales</taxon>
        <taxon>Sutterellaceae</taxon>
        <taxon>Mesosutterella</taxon>
    </lineage>
</organism>
<dbReference type="PANTHER" id="PTHR21708:SF26">
    <property type="entry name" value="2-DEHYDROPANTOATE 2-REDUCTASE"/>
    <property type="match status" value="1"/>
</dbReference>
<feature type="domain" description="Ketopantoate reductase N-terminal" evidence="11">
    <location>
        <begin position="8"/>
        <end position="148"/>
    </location>
</feature>
<dbReference type="InterPro" id="IPR013752">
    <property type="entry name" value="KPA_reductase"/>
</dbReference>
<dbReference type="Pfam" id="PF02558">
    <property type="entry name" value="ApbA"/>
    <property type="match status" value="1"/>
</dbReference>
<evidence type="ECO:0000256" key="7">
    <source>
        <dbReference type="ARBA" id="ARBA00023002"/>
    </source>
</evidence>
<evidence type="ECO:0000256" key="2">
    <source>
        <dbReference type="ARBA" id="ARBA00007870"/>
    </source>
</evidence>
<evidence type="ECO:0000256" key="8">
    <source>
        <dbReference type="ARBA" id="ARBA00032024"/>
    </source>
</evidence>
<comment type="function">
    <text evidence="10">Catalyzes the NADPH-dependent reduction of ketopantoate into pantoic acid.</text>
</comment>
<reference evidence="13 14" key="1">
    <citation type="submission" date="2022-02" db="EMBL/GenBank/DDBJ databases">
        <title>Mesosutterella porci, a novel member of the family Sutterellaceae from pig feces.</title>
        <authorList>
            <person name="Wylensek D."/>
            <person name="Clavel T."/>
        </authorList>
    </citation>
    <scope>NUCLEOTIDE SEQUENCE [LARGE SCALE GENOMIC DNA]</scope>
    <source>
        <strain evidence="14">oilRF-744-wt-GAM-9</strain>
    </source>
</reference>
<evidence type="ECO:0000256" key="1">
    <source>
        <dbReference type="ARBA" id="ARBA00004994"/>
    </source>
</evidence>
<evidence type="ECO:0000313" key="14">
    <source>
        <dbReference type="Proteomes" id="UP001297600"/>
    </source>
</evidence>
<comment type="similarity">
    <text evidence="2 10">Belongs to the ketopantoate reductase family.</text>
</comment>